<keyword evidence="1" id="KW-1133">Transmembrane helix</keyword>
<keyword evidence="3" id="KW-1185">Reference proteome</keyword>
<feature type="transmembrane region" description="Helical" evidence="1">
    <location>
        <begin position="12"/>
        <end position="30"/>
    </location>
</feature>
<keyword evidence="1" id="KW-0472">Membrane</keyword>
<proteinExistence type="predicted"/>
<accession>A0ABP9MH74</accession>
<protein>
    <submittedName>
        <fullName evidence="2">Uncharacterized protein</fullName>
    </submittedName>
</protein>
<gene>
    <name evidence="2" type="ORF">GCM10023210_28720</name>
</gene>
<evidence type="ECO:0000313" key="3">
    <source>
        <dbReference type="Proteomes" id="UP001500353"/>
    </source>
</evidence>
<dbReference type="RefSeq" id="WP_345205370.1">
    <property type="nucleotide sequence ID" value="NZ_BAABHX010000004.1"/>
</dbReference>
<name>A0ABP9MH74_9FLAO</name>
<evidence type="ECO:0000256" key="1">
    <source>
        <dbReference type="SAM" id="Phobius"/>
    </source>
</evidence>
<comment type="caution">
    <text evidence="2">The sequence shown here is derived from an EMBL/GenBank/DDBJ whole genome shotgun (WGS) entry which is preliminary data.</text>
</comment>
<dbReference type="EMBL" id="BAABHX010000004">
    <property type="protein sequence ID" value="GAA5095682.1"/>
    <property type="molecule type" value="Genomic_DNA"/>
</dbReference>
<evidence type="ECO:0000313" key="2">
    <source>
        <dbReference type="EMBL" id="GAA5095682.1"/>
    </source>
</evidence>
<keyword evidence="1" id="KW-0812">Transmembrane</keyword>
<reference evidence="3" key="1">
    <citation type="journal article" date="2019" name="Int. J. Syst. Evol. Microbiol.">
        <title>The Global Catalogue of Microorganisms (GCM) 10K type strain sequencing project: providing services to taxonomists for standard genome sequencing and annotation.</title>
        <authorList>
            <consortium name="The Broad Institute Genomics Platform"/>
            <consortium name="The Broad Institute Genome Sequencing Center for Infectious Disease"/>
            <person name="Wu L."/>
            <person name="Ma J."/>
        </authorList>
    </citation>
    <scope>NUCLEOTIDE SEQUENCE [LARGE SCALE GENOMIC DNA]</scope>
    <source>
        <strain evidence="3">JCM 18019</strain>
    </source>
</reference>
<organism evidence="2 3">
    <name type="scientific">Chryseobacterium ginsengisoli</name>
    <dbReference type="NCBI Taxonomy" id="363853"/>
    <lineage>
        <taxon>Bacteria</taxon>
        <taxon>Pseudomonadati</taxon>
        <taxon>Bacteroidota</taxon>
        <taxon>Flavobacteriia</taxon>
        <taxon>Flavobacteriales</taxon>
        <taxon>Weeksellaceae</taxon>
        <taxon>Chryseobacterium group</taxon>
        <taxon>Chryseobacterium</taxon>
    </lineage>
</organism>
<sequence>MMEFLKQNFTKIILYFFAGVFCFGIVKQVFDPNSDKYEYFEQHFNGRVIYRSYDQMSHTYLIKSSDYKKIYIDDLDFFTLIKLGDSIVKKKNVTYLTLYKKDHCKIIYDMYDKKLRILK</sequence>
<dbReference type="Proteomes" id="UP001500353">
    <property type="component" value="Unassembled WGS sequence"/>
</dbReference>